<dbReference type="NCBIfam" id="NF004064">
    <property type="entry name" value="PRK05578.1"/>
    <property type="match status" value="1"/>
</dbReference>
<reference evidence="3 4" key="1">
    <citation type="submission" date="2018-11" db="EMBL/GenBank/DDBJ databases">
        <title>Chryseotalea sanarue gen. nov., sp., nov., a member of the family Cytophagaceae, isolated from a brackish lake in Hamamatsu Japan.</title>
        <authorList>
            <person name="Maejima Y."/>
            <person name="Iino T."/>
            <person name="Muraguchi Y."/>
            <person name="Fukuda K."/>
            <person name="Ohkuma M."/>
            <person name="Moriuchi R."/>
            <person name="Dohra H."/>
            <person name="Kimbara K."/>
            <person name="Shintani M."/>
        </authorList>
    </citation>
    <scope>NUCLEOTIDE SEQUENCE [LARGE SCALE GENOMIC DNA]</scope>
    <source>
        <strain evidence="3 4">Ys</strain>
    </source>
</reference>
<dbReference type="GO" id="GO:0055086">
    <property type="term" value="P:nucleobase-containing small molecule metabolic process"/>
    <property type="evidence" value="ECO:0007669"/>
    <property type="project" value="UniProtKB-ARBA"/>
</dbReference>
<feature type="domain" description="CMP/dCMP-type deaminase" evidence="2">
    <location>
        <begin position="15"/>
        <end position="152"/>
    </location>
</feature>
<evidence type="ECO:0000256" key="1">
    <source>
        <dbReference type="ARBA" id="ARBA00006576"/>
    </source>
</evidence>
<dbReference type="Pfam" id="PF00383">
    <property type="entry name" value="dCMP_cyt_deam_1"/>
    <property type="match status" value="1"/>
</dbReference>
<comment type="similarity">
    <text evidence="1">Belongs to the cytidine and deoxycytidylate deaminase family.</text>
</comment>
<dbReference type="EMBL" id="BHXQ01000001">
    <property type="protein sequence ID" value="GCC50177.1"/>
    <property type="molecule type" value="Genomic_DNA"/>
</dbReference>
<dbReference type="RefSeq" id="WP_127120828.1">
    <property type="nucleotide sequence ID" value="NZ_BHXQ01000001.1"/>
</dbReference>
<organism evidence="3 4">
    <name type="scientific">Chryseotalea sanaruensis</name>
    <dbReference type="NCBI Taxonomy" id="2482724"/>
    <lineage>
        <taxon>Bacteria</taxon>
        <taxon>Pseudomonadati</taxon>
        <taxon>Bacteroidota</taxon>
        <taxon>Cytophagia</taxon>
        <taxon>Cytophagales</taxon>
        <taxon>Chryseotaleaceae</taxon>
        <taxon>Chryseotalea</taxon>
    </lineage>
</organism>
<dbReference type="GO" id="GO:0008270">
    <property type="term" value="F:zinc ion binding"/>
    <property type="evidence" value="ECO:0007669"/>
    <property type="project" value="TreeGrafter"/>
</dbReference>
<dbReference type="Gene3D" id="3.40.140.10">
    <property type="entry name" value="Cytidine Deaminase, domain 2"/>
    <property type="match status" value="1"/>
</dbReference>
<dbReference type="InterPro" id="IPR016193">
    <property type="entry name" value="Cytidine_deaminase-like"/>
</dbReference>
<dbReference type="SUPFAM" id="SSF53927">
    <property type="entry name" value="Cytidine deaminase-like"/>
    <property type="match status" value="1"/>
</dbReference>
<sequence>MSDFKYFKSLDVLDPETQYLAHRATEWLEHAYAPYSNFHVSAAVLLEDGNVILGTNQENAAYPAGLCAERLAVFSANAQHPDKKIKKVVIVARKKDHKELTPAASCGGCRQVMLESEKRQATPFEIIMLSHDHEWVVAPSAASLLPFAFSKVNL</sequence>
<evidence type="ECO:0000313" key="4">
    <source>
        <dbReference type="Proteomes" id="UP000288227"/>
    </source>
</evidence>
<dbReference type="OrthoDB" id="9795347at2"/>
<accession>A0A401U5K9</accession>
<evidence type="ECO:0000313" key="3">
    <source>
        <dbReference type="EMBL" id="GCC50177.1"/>
    </source>
</evidence>
<evidence type="ECO:0000259" key="2">
    <source>
        <dbReference type="PROSITE" id="PS51747"/>
    </source>
</evidence>
<dbReference type="CDD" id="cd01283">
    <property type="entry name" value="cytidine_deaminase"/>
    <property type="match status" value="1"/>
</dbReference>
<dbReference type="InterPro" id="IPR002125">
    <property type="entry name" value="CMP_dCMP_dom"/>
</dbReference>
<dbReference type="PANTHER" id="PTHR11644">
    <property type="entry name" value="CYTIDINE DEAMINASE"/>
    <property type="match status" value="1"/>
</dbReference>
<dbReference type="AlphaFoldDB" id="A0A401U5K9"/>
<dbReference type="GO" id="GO:0004126">
    <property type="term" value="F:cytidine deaminase activity"/>
    <property type="evidence" value="ECO:0007669"/>
    <property type="project" value="TreeGrafter"/>
</dbReference>
<name>A0A401U5K9_9BACT</name>
<gene>
    <name evidence="3" type="primary">cdd</name>
    <name evidence="3" type="ORF">SanaruYs_03920</name>
</gene>
<dbReference type="GO" id="GO:0005829">
    <property type="term" value="C:cytosol"/>
    <property type="evidence" value="ECO:0007669"/>
    <property type="project" value="TreeGrafter"/>
</dbReference>
<protein>
    <submittedName>
        <fullName evidence="3">Cytidine deaminase</fullName>
    </submittedName>
</protein>
<comment type="caution">
    <text evidence="3">The sequence shown here is derived from an EMBL/GenBank/DDBJ whole genome shotgun (WGS) entry which is preliminary data.</text>
</comment>
<dbReference type="PANTHER" id="PTHR11644:SF2">
    <property type="entry name" value="CYTIDINE DEAMINASE"/>
    <property type="match status" value="1"/>
</dbReference>
<keyword evidence="4" id="KW-1185">Reference proteome</keyword>
<dbReference type="Proteomes" id="UP000288227">
    <property type="component" value="Unassembled WGS sequence"/>
</dbReference>
<dbReference type="PROSITE" id="PS51747">
    <property type="entry name" value="CYT_DCMP_DEAMINASES_2"/>
    <property type="match status" value="1"/>
</dbReference>
<dbReference type="GO" id="GO:0072527">
    <property type="term" value="P:pyrimidine-containing compound metabolic process"/>
    <property type="evidence" value="ECO:0007669"/>
    <property type="project" value="UniProtKB-ARBA"/>
</dbReference>
<proteinExistence type="inferred from homology"/>
<dbReference type="InterPro" id="IPR050202">
    <property type="entry name" value="Cyt/Deoxycyt_deaminase"/>
</dbReference>